<comment type="caution">
    <text evidence="2">The sequence shown here is derived from an EMBL/GenBank/DDBJ whole genome shotgun (WGS) entry which is preliminary data.</text>
</comment>
<accession>A0A819C4R7</accession>
<sequence>TTSSSSTTTTTSSSSTTTTTSSSSTTTTTSSSSTTTTTSSSSTTTTTSTTTSTTSTSTSTLTSTSTTTTTTTTSTTTTTTTLTPCVCTGVDEGLSAGGVAVAFTGPAFNGSFFCGGYPGSLQVYNGGYVSTCTIACASNTFCLACCICCCNGDTPTSPLHVVIKFEWGALERPKSGYYYASTHSGQTRNEKRFKLLFDAVLRQDIDKLAIVANVYEYPLVTWMTIKWIDNYLSVL</sequence>
<organism evidence="2 3">
    <name type="scientific">Adineta steineri</name>
    <dbReference type="NCBI Taxonomy" id="433720"/>
    <lineage>
        <taxon>Eukaryota</taxon>
        <taxon>Metazoa</taxon>
        <taxon>Spiralia</taxon>
        <taxon>Gnathifera</taxon>
        <taxon>Rotifera</taxon>
        <taxon>Eurotatoria</taxon>
        <taxon>Bdelloidea</taxon>
        <taxon>Adinetida</taxon>
        <taxon>Adinetidae</taxon>
        <taxon>Adineta</taxon>
    </lineage>
</organism>
<name>A0A819C4R7_9BILA</name>
<evidence type="ECO:0000313" key="2">
    <source>
        <dbReference type="EMBL" id="CAF3814696.1"/>
    </source>
</evidence>
<feature type="non-terminal residue" evidence="2">
    <location>
        <position position="235"/>
    </location>
</feature>
<dbReference type="Proteomes" id="UP000663881">
    <property type="component" value="Unassembled WGS sequence"/>
</dbReference>
<dbReference type="AlphaFoldDB" id="A0A819C4R7"/>
<gene>
    <name evidence="2" type="ORF">OKA104_LOCUS19286</name>
</gene>
<proteinExistence type="predicted"/>
<reference evidence="2" key="1">
    <citation type="submission" date="2021-02" db="EMBL/GenBank/DDBJ databases">
        <authorList>
            <person name="Nowell W R."/>
        </authorList>
    </citation>
    <scope>NUCLEOTIDE SEQUENCE</scope>
</reference>
<feature type="region of interest" description="Disordered" evidence="1">
    <location>
        <begin position="1"/>
        <end position="79"/>
    </location>
</feature>
<protein>
    <submittedName>
        <fullName evidence="2">Uncharacterized protein</fullName>
    </submittedName>
</protein>
<evidence type="ECO:0000313" key="3">
    <source>
        <dbReference type="Proteomes" id="UP000663881"/>
    </source>
</evidence>
<dbReference type="EMBL" id="CAJOAY010001235">
    <property type="protein sequence ID" value="CAF3814696.1"/>
    <property type="molecule type" value="Genomic_DNA"/>
</dbReference>
<evidence type="ECO:0000256" key="1">
    <source>
        <dbReference type="SAM" id="MobiDB-lite"/>
    </source>
</evidence>